<evidence type="ECO:0000256" key="3">
    <source>
        <dbReference type="ARBA" id="ARBA00022475"/>
    </source>
</evidence>
<dbReference type="SMART" id="SM00014">
    <property type="entry name" value="acidPPc"/>
    <property type="match status" value="1"/>
</dbReference>
<evidence type="ECO:0000256" key="9">
    <source>
        <dbReference type="ARBA" id="ARBA00047594"/>
    </source>
</evidence>
<evidence type="ECO:0000256" key="7">
    <source>
        <dbReference type="ARBA" id="ARBA00023136"/>
    </source>
</evidence>
<accession>A0ABS6ME93</accession>
<comment type="catalytic activity">
    <reaction evidence="9">
        <text>di-trans,octa-cis-undecaprenyl diphosphate + H2O = di-trans,octa-cis-undecaprenyl phosphate + phosphate + H(+)</text>
        <dbReference type="Rhea" id="RHEA:28094"/>
        <dbReference type="ChEBI" id="CHEBI:15377"/>
        <dbReference type="ChEBI" id="CHEBI:15378"/>
        <dbReference type="ChEBI" id="CHEBI:43474"/>
        <dbReference type="ChEBI" id="CHEBI:58405"/>
        <dbReference type="ChEBI" id="CHEBI:60392"/>
        <dbReference type="EC" id="3.6.1.27"/>
    </reaction>
</comment>
<dbReference type="PANTHER" id="PTHR14969">
    <property type="entry name" value="SPHINGOSINE-1-PHOSPHATE PHOSPHOHYDROLASE"/>
    <property type="match status" value="1"/>
</dbReference>
<protein>
    <recommendedName>
        <fullName evidence="2">undecaprenyl-diphosphate phosphatase</fullName>
        <ecNumber evidence="2">3.6.1.27</ecNumber>
    </recommendedName>
    <alternativeName>
        <fullName evidence="8">Undecaprenyl pyrophosphate phosphatase</fullName>
    </alternativeName>
</protein>
<evidence type="ECO:0000256" key="8">
    <source>
        <dbReference type="ARBA" id="ARBA00032707"/>
    </source>
</evidence>
<name>A0ABS6ME93_9GAMM</name>
<keyword evidence="6 10" id="KW-1133">Transmembrane helix</keyword>
<evidence type="ECO:0000259" key="11">
    <source>
        <dbReference type="SMART" id="SM00014"/>
    </source>
</evidence>
<keyword evidence="13" id="KW-1185">Reference proteome</keyword>
<keyword evidence="3" id="KW-1003">Cell membrane</keyword>
<sequence length="176" mass="19141">MNHLQKFNAFDTRAFHWCQGLGHSLPLITGSRWISRLGDGGVYLLLGVGLALWDDQDGEAFMLAGLLAYAIELPVYLLLKNTIRRDRPCHRLQGFEAAIEPSDRFSFPSGHAAGAFVFAMLLAEFYPVLLLPGFVLACLVGASRVMLGVHYPTDIAAGAVLGLSAGLVGLGLWEWL</sequence>
<organism evidence="12 13">
    <name type="scientific">Marinobacterium weihaiense</name>
    <dbReference type="NCBI Taxonomy" id="2851016"/>
    <lineage>
        <taxon>Bacteria</taxon>
        <taxon>Pseudomonadati</taxon>
        <taxon>Pseudomonadota</taxon>
        <taxon>Gammaproteobacteria</taxon>
        <taxon>Oceanospirillales</taxon>
        <taxon>Oceanospirillaceae</taxon>
        <taxon>Marinobacterium</taxon>
    </lineage>
</organism>
<feature type="domain" description="Phosphatidic acid phosphatase type 2/haloperoxidase" evidence="11">
    <location>
        <begin position="61"/>
        <end position="170"/>
    </location>
</feature>
<gene>
    <name evidence="12" type="ORF">KTN04_14920</name>
</gene>
<dbReference type="InterPro" id="IPR000326">
    <property type="entry name" value="PAP2/HPO"/>
</dbReference>
<keyword evidence="7 10" id="KW-0472">Membrane</keyword>
<evidence type="ECO:0000313" key="12">
    <source>
        <dbReference type="EMBL" id="MBV0934629.1"/>
    </source>
</evidence>
<comment type="caution">
    <text evidence="12">The sequence shown here is derived from an EMBL/GenBank/DDBJ whole genome shotgun (WGS) entry which is preliminary data.</text>
</comment>
<feature type="transmembrane region" description="Helical" evidence="10">
    <location>
        <begin position="59"/>
        <end position="79"/>
    </location>
</feature>
<dbReference type="Proteomes" id="UP000755551">
    <property type="component" value="Unassembled WGS sequence"/>
</dbReference>
<evidence type="ECO:0000256" key="10">
    <source>
        <dbReference type="SAM" id="Phobius"/>
    </source>
</evidence>
<dbReference type="PANTHER" id="PTHR14969:SF62">
    <property type="entry name" value="DECAPRENYLPHOSPHORYL-5-PHOSPHORIBOSE PHOSPHATASE RV3807C-RELATED"/>
    <property type="match status" value="1"/>
</dbReference>
<keyword evidence="5" id="KW-0378">Hydrolase</keyword>
<dbReference type="CDD" id="cd01610">
    <property type="entry name" value="PAP2_like"/>
    <property type="match status" value="1"/>
</dbReference>
<dbReference type="EMBL" id="JAHQZT010000030">
    <property type="protein sequence ID" value="MBV0934629.1"/>
    <property type="molecule type" value="Genomic_DNA"/>
</dbReference>
<proteinExistence type="predicted"/>
<feature type="transmembrane region" description="Helical" evidence="10">
    <location>
        <begin position="155"/>
        <end position="173"/>
    </location>
</feature>
<evidence type="ECO:0000256" key="5">
    <source>
        <dbReference type="ARBA" id="ARBA00022801"/>
    </source>
</evidence>
<evidence type="ECO:0000313" key="13">
    <source>
        <dbReference type="Proteomes" id="UP000755551"/>
    </source>
</evidence>
<evidence type="ECO:0000256" key="1">
    <source>
        <dbReference type="ARBA" id="ARBA00004651"/>
    </source>
</evidence>
<comment type="subcellular location">
    <subcellularLocation>
        <location evidence="1">Cell membrane</location>
        <topology evidence="1">Multi-pass membrane protein</topology>
    </subcellularLocation>
</comment>
<evidence type="ECO:0000256" key="6">
    <source>
        <dbReference type="ARBA" id="ARBA00022989"/>
    </source>
</evidence>
<dbReference type="RefSeq" id="WP_217336035.1">
    <property type="nucleotide sequence ID" value="NZ_JAHQZT010000030.1"/>
</dbReference>
<keyword evidence="4 10" id="KW-0812">Transmembrane</keyword>
<dbReference type="EC" id="3.6.1.27" evidence="2"/>
<feature type="transmembrane region" description="Helical" evidence="10">
    <location>
        <begin position="114"/>
        <end position="143"/>
    </location>
</feature>
<reference evidence="12 13" key="1">
    <citation type="submission" date="2021-06" db="EMBL/GenBank/DDBJ databases">
        <title>Bacterium isolated from marine sediment.</title>
        <authorList>
            <person name="Zhu K.-L."/>
            <person name="Du Z.-J."/>
            <person name="Liang Q.-Y."/>
        </authorList>
    </citation>
    <scope>NUCLEOTIDE SEQUENCE [LARGE SCALE GENOMIC DNA]</scope>
    <source>
        <strain evidence="12 13">A346</strain>
    </source>
</reference>
<evidence type="ECO:0000256" key="4">
    <source>
        <dbReference type="ARBA" id="ARBA00022692"/>
    </source>
</evidence>
<dbReference type="Pfam" id="PF01569">
    <property type="entry name" value="PAP2"/>
    <property type="match status" value="1"/>
</dbReference>
<evidence type="ECO:0000256" key="2">
    <source>
        <dbReference type="ARBA" id="ARBA00012374"/>
    </source>
</evidence>